<evidence type="ECO:0000256" key="2">
    <source>
        <dbReference type="ARBA" id="ARBA00022448"/>
    </source>
</evidence>
<dbReference type="KEGG" id="tap:GZ22_17140"/>
<dbReference type="OrthoDB" id="9789994at2"/>
<dbReference type="InterPro" id="IPR027417">
    <property type="entry name" value="P-loop_NTPase"/>
</dbReference>
<keyword evidence="3" id="KW-0547">Nucleotide-binding</keyword>
<evidence type="ECO:0000256" key="4">
    <source>
        <dbReference type="ARBA" id="ARBA00022840"/>
    </source>
</evidence>
<evidence type="ECO:0000313" key="7">
    <source>
        <dbReference type="EMBL" id="SEN18011.1"/>
    </source>
</evidence>
<dbReference type="Gene3D" id="3.40.50.300">
    <property type="entry name" value="P-loop containing nucleotide triphosphate hydrolases"/>
    <property type="match status" value="1"/>
</dbReference>
<evidence type="ECO:0000313" key="8">
    <source>
        <dbReference type="Proteomes" id="UP000027980"/>
    </source>
</evidence>
<dbReference type="EMBL" id="FOCD01000002">
    <property type="protein sequence ID" value="SEN18011.1"/>
    <property type="molecule type" value="Genomic_DNA"/>
</dbReference>
<dbReference type="EMBL" id="CP008876">
    <property type="protein sequence ID" value="AIF68184.1"/>
    <property type="molecule type" value="Genomic_DNA"/>
</dbReference>
<dbReference type="SUPFAM" id="SSF52540">
    <property type="entry name" value="P-loop containing nucleoside triphosphate hydrolases"/>
    <property type="match status" value="1"/>
</dbReference>
<evidence type="ECO:0000313" key="9">
    <source>
        <dbReference type="Proteomes" id="UP000199735"/>
    </source>
</evidence>
<dbReference type="Pfam" id="PF00005">
    <property type="entry name" value="ABC_tran"/>
    <property type="match status" value="1"/>
</dbReference>
<dbReference type="PROSITE" id="PS50893">
    <property type="entry name" value="ABC_TRANSPORTER_2"/>
    <property type="match status" value="1"/>
</dbReference>
<dbReference type="InterPro" id="IPR003439">
    <property type="entry name" value="ABC_transporter-like_ATP-bd"/>
</dbReference>
<dbReference type="FunFam" id="3.40.50.300:FF:000134">
    <property type="entry name" value="Iron-enterobactin ABC transporter ATP-binding protein"/>
    <property type="match status" value="1"/>
</dbReference>
<proteinExistence type="inferred from homology"/>
<dbReference type="InterPro" id="IPR017871">
    <property type="entry name" value="ABC_transporter-like_CS"/>
</dbReference>
<dbReference type="AlphaFoldDB" id="A0A075LPB5"/>
<dbReference type="PANTHER" id="PTHR42734">
    <property type="entry name" value="METAL TRANSPORT SYSTEM ATP-BINDING PROTEIN TM_0124-RELATED"/>
    <property type="match status" value="1"/>
</dbReference>
<feature type="domain" description="ABC transporter" evidence="5">
    <location>
        <begin position="5"/>
        <end position="240"/>
    </location>
</feature>
<protein>
    <submittedName>
        <fullName evidence="6">Zinc ABC transporter ATP-binding protein</fullName>
    </submittedName>
    <submittedName>
        <fullName evidence="7">Zinc transport system ATP-binding protein</fullName>
    </submittedName>
</protein>
<comment type="similarity">
    <text evidence="1">Belongs to the ABC transporter superfamily.</text>
</comment>
<reference evidence="7 9" key="2">
    <citation type="submission" date="2016-10" db="EMBL/GenBank/DDBJ databases">
        <authorList>
            <person name="Varghese N."/>
            <person name="Submissions S."/>
        </authorList>
    </citation>
    <scope>NUCLEOTIDE SEQUENCE [LARGE SCALE GENOMIC DNA]</scope>
    <source>
        <strain evidence="7 9">DSM 21619</strain>
    </source>
</reference>
<name>A0A075LPB5_9BACI</name>
<dbReference type="PROSITE" id="PS00211">
    <property type="entry name" value="ABC_TRANSPORTER_1"/>
    <property type="match status" value="1"/>
</dbReference>
<dbReference type="InterPro" id="IPR050153">
    <property type="entry name" value="Metal_Ion_Import_ABC"/>
</dbReference>
<accession>A0AAX2EER3</accession>
<evidence type="ECO:0000256" key="3">
    <source>
        <dbReference type="ARBA" id="ARBA00022741"/>
    </source>
</evidence>
<keyword evidence="4 6" id="KW-0067">ATP-binding</keyword>
<keyword evidence="2" id="KW-0813">Transport</keyword>
<dbReference type="SMART" id="SM00382">
    <property type="entry name" value="AAA"/>
    <property type="match status" value="1"/>
</dbReference>
<dbReference type="GO" id="GO:0005524">
    <property type="term" value="F:ATP binding"/>
    <property type="evidence" value="ECO:0007669"/>
    <property type="project" value="UniProtKB-KW"/>
</dbReference>
<accession>A0A075LPB5</accession>
<dbReference type="InterPro" id="IPR003593">
    <property type="entry name" value="AAA+_ATPase"/>
</dbReference>
<dbReference type="PANTHER" id="PTHR42734:SF17">
    <property type="entry name" value="METAL TRANSPORT SYSTEM ATP-BINDING PROTEIN TM_0124-RELATED"/>
    <property type="match status" value="1"/>
</dbReference>
<dbReference type="Proteomes" id="UP000199735">
    <property type="component" value="Unassembled WGS sequence"/>
</dbReference>
<dbReference type="GeneID" id="34223181"/>
<dbReference type="CDD" id="cd03235">
    <property type="entry name" value="ABC_Metallic_Cations"/>
    <property type="match status" value="1"/>
</dbReference>
<dbReference type="HOGENOM" id="CLU_000604_1_11_9"/>
<reference evidence="6 8" key="1">
    <citation type="submission" date="2014-07" db="EMBL/GenBank/DDBJ databases">
        <title>Complete genome sequence of a moderately halophilic bacterium Terribacillus aidingensis MP602, isolated from Cryptomeria fortunei in Tianmu mountain in China.</title>
        <authorList>
            <person name="Wang Y."/>
            <person name="Lu P."/>
            <person name="Zhang L."/>
        </authorList>
    </citation>
    <scope>NUCLEOTIDE SEQUENCE [LARGE SCALE GENOMIC DNA]</scope>
    <source>
        <strain evidence="6 8">MP602</strain>
    </source>
</reference>
<organism evidence="6 8">
    <name type="scientific">Terribacillus saccharophilus</name>
    <dbReference type="NCBI Taxonomy" id="361277"/>
    <lineage>
        <taxon>Bacteria</taxon>
        <taxon>Bacillati</taxon>
        <taxon>Bacillota</taxon>
        <taxon>Bacilli</taxon>
        <taxon>Bacillales</taxon>
        <taxon>Bacillaceae</taxon>
        <taxon>Terribacillus</taxon>
    </lineage>
</organism>
<evidence type="ECO:0000313" key="6">
    <source>
        <dbReference type="EMBL" id="AIF68184.1"/>
    </source>
</evidence>
<gene>
    <name evidence="6" type="ORF">GZ22_17140</name>
    <name evidence="7" type="ORF">SAMN04489762_1631</name>
</gene>
<sequence length="242" mass="26699">MTSILQIDTINFSYEQKAALREVSLQVKKGDFLGLIGPNGGGKTTLIKLALGMLQPNKGSIELFGQSISSFKDWNKVSFVSQKANAFNKGFPATVFEVVAMGLTPKIGYFRRFSAKHRAAVKQAVAQVDMSEYLHENISSLSGGQQQRVFIARALVSQPELIILDEPTVGIDHANVKGFYELLQRLNEEKGLTLVMITHDLAGIAQYASKLVYLDQQVQYEGSPEQFSLPESDLHVLRGIHA</sequence>
<evidence type="ECO:0000256" key="1">
    <source>
        <dbReference type="ARBA" id="ARBA00005417"/>
    </source>
</evidence>
<dbReference type="RefSeq" id="WP_038564851.1">
    <property type="nucleotide sequence ID" value="NZ_CP008876.1"/>
</dbReference>
<evidence type="ECO:0000259" key="5">
    <source>
        <dbReference type="PROSITE" id="PS50893"/>
    </source>
</evidence>
<dbReference type="GO" id="GO:0016887">
    <property type="term" value="F:ATP hydrolysis activity"/>
    <property type="evidence" value="ECO:0007669"/>
    <property type="project" value="InterPro"/>
</dbReference>
<dbReference type="Proteomes" id="UP000027980">
    <property type="component" value="Chromosome"/>
</dbReference>